<dbReference type="AlphaFoldDB" id="A0A377JNH7"/>
<organism evidence="3 4">
    <name type="scientific">Helicobacter cinaedi</name>
    <dbReference type="NCBI Taxonomy" id="213"/>
    <lineage>
        <taxon>Bacteria</taxon>
        <taxon>Pseudomonadati</taxon>
        <taxon>Campylobacterota</taxon>
        <taxon>Epsilonproteobacteria</taxon>
        <taxon>Campylobacterales</taxon>
        <taxon>Helicobacteraceae</taxon>
        <taxon>Helicobacter</taxon>
    </lineage>
</organism>
<protein>
    <submittedName>
        <fullName evidence="3">2-hydroxy-6-oxohepta-2,4-dienoate hydrolase</fullName>
        <ecNumber evidence="3">3.7.1.-</ecNumber>
    </submittedName>
</protein>
<dbReference type="SUPFAM" id="SSF53474">
    <property type="entry name" value="alpha/beta-Hydrolases"/>
    <property type="match status" value="1"/>
</dbReference>
<evidence type="ECO:0000313" key="3">
    <source>
        <dbReference type="EMBL" id="STP09227.1"/>
    </source>
</evidence>
<dbReference type="RefSeq" id="WP_115025964.1">
    <property type="nucleotide sequence ID" value="NZ_UGHZ01000001.1"/>
</dbReference>
<sequence>MAQRRIEYQGNIFDISYEILKPDLESRSLESQDSPPIMLFLHGWGSNKDLMKIAFGKCFREFCHIYVDMPGFGNSPNEKPLHTQDYANIIRKFMWEVAKIEASECVIVGHSFGGKVATLCQPKEMILLSSAGIIVPKPLKVRFKIALTKIMGKLGLRSIGKVFRSSDVSAMNEGMYQTFKNVVDEDFSGEFSSYNGVASIFWGESDKATPLFCGEKIAGLIKQSRFFPMQGDHYFFLKQGLEVERLYRSKCETK</sequence>
<dbReference type="GO" id="GO:0016020">
    <property type="term" value="C:membrane"/>
    <property type="evidence" value="ECO:0007669"/>
    <property type="project" value="TreeGrafter"/>
</dbReference>
<dbReference type="EMBL" id="UGHZ01000001">
    <property type="protein sequence ID" value="STP09227.1"/>
    <property type="molecule type" value="Genomic_DNA"/>
</dbReference>
<evidence type="ECO:0000313" key="4">
    <source>
        <dbReference type="Proteomes" id="UP000255335"/>
    </source>
</evidence>
<name>A0A377JNH7_9HELI</name>
<gene>
    <name evidence="3" type="ORF">NCTC12221_00666</name>
</gene>
<reference evidence="3 4" key="1">
    <citation type="submission" date="2018-06" db="EMBL/GenBank/DDBJ databases">
        <authorList>
            <consortium name="Pathogen Informatics"/>
            <person name="Doyle S."/>
        </authorList>
    </citation>
    <scope>NUCLEOTIDE SEQUENCE [LARGE SCALE GENOMIC DNA]</scope>
    <source>
        <strain evidence="3 4">NCTC12221</strain>
    </source>
</reference>
<dbReference type="InterPro" id="IPR029058">
    <property type="entry name" value="AB_hydrolase_fold"/>
</dbReference>
<feature type="domain" description="AB hydrolase-1" evidence="2">
    <location>
        <begin position="36"/>
        <end position="118"/>
    </location>
</feature>
<evidence type="ECO:0000259" key="2">
    <source>
        <dbReference type="Pfam" id="PF00561"/>
    </source>
</evidence>
<dbReference type="InterPro" id="IPR050266">
    <property type="entry name" value="AB_hydrolase_sf"/>
</dbReference>
<keyword evidence="1 3" id="KW-0378">Hydrolase</keyword>
<dbReference type="Gene3D" id="3.40.50.1820">
    <property type="entry name" value="alpha/beta hydrolase"/>
    <property type="match status" value="1"/>
</dbReference>
<dbReference type="InterPro" id="IPR000073">
    <property type="entry name" value="AB_hydrolase_1"/>
</dbReference>
<dbReference type="EC" id="3.7.1.-" evidence="3"/>
<dbReference type="GO" id="GO:0016787">
    <property type="term" value="F:hydrolase activity"/>
    <property type="evidence" value="ECO:0007669"/>
    <property type="project" value="UniProtKB-KW"/>
</dbReference>
<evidence type="ECO:0000256" key="1">
    <source>
        <dbReference type="ARBA" id="ARBA00022801"/>
    </source>
</evidence>
<dbReference type="PANTHER" id="PTHR43798">
    <property type="entry name" value="MONOACYLGLYCEROL LIPASE"/>
    <property type="match status" value="1"/>
</dbReference>
<dbReference type="PANTHER" id="PTHR43798:SF31">
    <property type="entry name" value="AB HYDROLASE SUPERFAMILY PROTEIN YCLE"/>
    <property type="match status" value="1"/>
</dbReference>
<proteinExistence type="predicted"/>
<dbReference type="Proteomes" id="UP000255335">
    <property type="component" value="Unassembled WGS sequence"/>
</dbReference>
<dbReference type="Pfam" id="PF00561">
    <property type="entry name" value="Abhydrolase_1"/>
    <property type="match status" value="1"/>
</dbReference>
<accession>A0A377JNH7</accession>